<gene>
    <name evidence="1" type="ORF">RFI_06541</name>
</gene>
<organism evidence="1 2">
    <name type="scientific">Reticulomyxa filosa</name>
    <dbReference type="NCBI Taxonomy" id="46433"/>
    <lineage>
        <taxon>Eukaryota</taxon>
        <taxon>Sar</taxon>
        <taxon>Rhizaria</taxon>
        <taxon>Retaria</taxon>
        <taxon>Foraminifera</taxon>
        <taxon>Monothalamids</taxon>
        <taxon>Reticulomyxidae</taxon>
        <taxon>Reticulomyxa</taxon>
    </lineage>
</organism>
<proteinExistence type="predicted"/>
<evidence type="ECO:0000313" key="2">
    <source>
        <dbReference type="Proteomes" id="UP000023152"/>
    </source>
</evidence>
<dbReference type="EMBL" id="ASPP01005415">
    <property type="protein sequence ID" value="ETO30582.1"/>
    <property type="molecule type" value="Genomic_DNA"/>
</dbReference>
<reference evidence="1 2" key="1">
    <citation type="journal article" date="2013" name="Curr. Biol.">
        <title>The Genome of the Foraminiferan Reticulomyxa filosa.</title>
        <authorList>
            <person name="Glockner G."/>
            <person name="Hulsmann N."/>
            <person name="Schleicher M."/>
            <person name="Noegel A.A."/>
            <person name="Eichinger L."/>
            <person name="Gallinger C."/>
            <person name="Pawlowski J."/>
            <person name="Sierra R."/>
            <person name="Euteneuer U."/>
            <person name="Pillet L."/>
            <person name="Moustafa A."/>
            <person name="Platzer M."/>
            <person name="Groth M."/>
            <person name="Szafranski K."/>
            <person name="Schliwa M."/>
        </authorList>
    </citation>
    <scope>NUCLEOTIDE SEQUENCE [LARGE SCALE GENOMIC DNA]</scope>
</reference>
<accession>X6NZ75</accession>
<evidence type="ECO:0000313" key="1">
    <source>
        <dbReference type="EMBL" id="ETO30582.1"/>
    </source>
</evidence>
<protein>
    <submittedName>
        <fullName evidence="1">Uncharacterized protein</fullName>
    </submittedName>
</protein>
<dbReference type="Proteomes" id="UP000023152">
    <property type="component" value="Unassembled WGS sequence"/>
</dbReference>
<sequence>MKIPQVSQNISPKEQSKISIDDSSLLSQAKTLSSLVSQPRRKALSFPLVKTLINDGTSQLSDNKSAGLHYKLTGIGVCIPSNLNKKLIVISQMPEAHAFNSATQSKIFLYETSPHNIPSEMRSLTFRGLALCQSVRGNLIAVGGNNSLKSGGRVVVWRIRGLKKTDYSLSPQSESKTIDLNDTTTDDPNSDAILYRAKVVAELTVSSSVVLIEISQELSHVVFMTESAHLCLLSSSSHTANHFFLYKLTVKKKKMAFE</sequence>
<keyword evidence="2" id="KW-1185">Reference proteome</keyword>
<comment type="caution">
    <text evidence="1">The sequence shown here is derived from an EMBL/GenBank/DDBJ whole genome shotgun (WGS) entry which is preliminary data.</text>
</comment>
<dbReference type="AlphaFoldDB" id="X6NZ75"/>
<name>X6NZ75_RETFI</name>